<accession>A0A7J8RTX8</accession>
<name>A0A7J8RTX8_GOSDV</name>
<gene>
    <name evidence="2" type="ORF">Godav_026766</name>
</gene>
<evidence type="ECO:0008006" key="4">
    <source>
        <dbReference type="Google" id="ProtNLM"/>
    </source>
</evidence>
<keyword evidence="1" id="KW-0812">Transmembrane</keyword>
<comment type="caution">
    <text evidence="2">The sequence shown here is derived from an EMBL/GenBank/DDBJ whole genome shotgun (WGS) entry which is preliminary data.</text>
</comment>
<evidence type="ECO:0000313" key="3">
    <source>
        <dbReference type="Proteomes" id="UP000593561"/>
    </source>
</evidence>
<protein>
    <recommendedName>
        <fullName evidence="4">Transmembrane protein</fullName>
    </recommendedName>
</protein>
<proteinExistence type="predicted"/>
<dbReference type="AlphaFoldDB" id="A0A7J8RTX8"/>
<sequence>MALKRGLSSVRVLSNRSSGSRLPIAILVFFSVLAPLVFFVGRGLYISVLDFNCQLYDATLDQIQVVDVVTTSTTDFGPLNLDSFRKGNLSASWKVVGVETS</sequence>
<feature type="transmembrane region" description="Helical" evidence="1">
    <location>
        <begin position="21"/>
        <end position="45"/>
    </location>
</feature>
<dbReference type="Proteomes" id="UP000593561">
    <property type="component" value="Unassembled WGS sequence"/>
</dbReference>
<evidence type="ECO:0000256" key="1">
    <source>
        <dbReference type="SAM" id="Phobius"/>
    </source>
</evidence>
<keyword evidence="1" id="KW-1133">Transmembrane helix</keyword>
<organism evidence="2 3">
    <name type="scientific">Gossypium davidsonii</name>
    <name type="common">Davidson's cotton</name>
    <name type="synonym">Gossypium klotzschianum subsp. davidsonii</name>
    <dbReference type="NCBI Taxonomy" id="34287"/>
    <lineage>
        <taxon>Eukaryota</taxon>
        <taxon>Viridiplantae</taxon>
        <taxon>Streptophyta</taxon>
        <taxon>Embryophyta</taxon>
        <taxon>Tracheophyta</taxon>
        <taxon>Spermatophyta</taxon>
        <taxon>Magnoliopsida</taxon>
        <taxon>eudicotyledons</taxon>
        <taxon>Gunneridae</taxon>
        <taxon>Pentapetalae</taxon>
        <taxon>rosids</taxon>
        <taxon>malvids</taxon>
        <taxon>Malvales</taxon>
        <taxon>Malvaceae</taxon>
        <taxon>Malvoideae</taxon>
        <taxon>Gossypium</taxon>
    </lineage>
</organism>
<keyword evidence="1" id="KW-0472">Membrane</keyword>
<keyword evidence="3" id="KW-1185">Reference proteome</keyword>
<evidence type="ECO:0000313" key="2">
    <source>
        <dbReference type="EMBL" id="MBA0617308.1"/>
    </source>
</evidence>
<reference evidence="2 3" key="1">
    <citation type="journal article" date="2019" name="Genome Biol. Evol.">
        <title>Insights into the evolution of the New World diploid cottons (Gossypium, subgenus Houzingenia) based on genome sequencing.</title>
        <authorList>
            <person name="Grover C.E."/>
            <person name="Arick M.A. 2nd"/>
            <person name="Thrash A."/>
            <person name="Conover J.L."/>
            <person name="Sanders W.S."/>
            <person name="Peterson D.G."/>
            <person name="Frelichowski J.E."/>
            <person name="Scheffler J.A."/>
            <person name="Scheffler B.E."/>
            <person name="Wendel J.F."/>
        </authorList>
    </citation>
    <scope>NUCLEOTIDE SEQUENCE [LARGE SCALE GENOMIC DNA]</scope>
    <source>
        <strain evidence="2">27</strain>
        <tissue evidence="2">Leaf</tissue>
    </source>
</reference>
<dbReference type="EMBL" id="JABFAC010000007">
    <property type="protein sequence ID" value="MBA0617308.1"/>
    <property type="molecule type" value="Genomic_DNA"/>
</dbReference>
<feature type="non-terminal residue" evidence="2">
    <location>
        <position position="1"/>
    </location>
</feature>